<accession>A0A642PRP4</accession>
<comment type="subcellular location">
    <subcellularLocation>
        <location evidence="1">Cell membrane</location>
        <topology evidence="1">Multi-pass membrane protein</topology>
    </subcellularLocation>
</comment>
<keyword evidence="3 6" id="KW-0812">Transmembrane</keyword>
<dbReference type="EMBL" id="VVYV01000043">
    <property type="protein sequence ID" value="KAA5414242.1"/>
    <property type="molecule type" value="Genomic_DNA"/>
</dbReference>
<evidence type="ECO:0000256" key="3">
    <source>
        <dbReference type="ARBA" id="ARBA00022692"/>
    </source>
</evidence>
<feature type="transmembrane region" description="Helical" evidence="6">
    <location>
        <begin position="187"/>
        <end position="208"/>
    </location>
</feature>
<name>A0A642PRP4_9BACE</name>
<feature type="transmembrane region" description="Helical" evidence="6">
    <location>
        <begin position="21"/>
        <end position="39"/>
    </location>
</feature>
<keyword evidence="2" id="KW-1003">Cell membrane</keyword>
<organism evidence="8 9">
    <name type="scientific">Bacteroides cellulosilyticus</name>
    <dbReference type="NCBI Taxonomy" id="246787"/>
    <lineage>
        <taxon>Bacteria</taxon>
        <taxon>Pseudomonadati</taxon>
        <taxon>Bacteroidota</taxon>
        <taxon>Bacteroidia</taxon>
        <taxon>Bacteroidales</taxon>
        <taxon>Bacteroidaceae</taxon>
        <taxon>Bacteroides</taxon>
    </lineage>
</organism>
<dbReference type="Proteomes" id="UP000448877">
    <property type="component" value="Unassembled WGS sequence"/>
</dbReference>
<evidence type="ECO:0000256" key="6">
    <source>
        <dbReference type="SAM" id="Phobius"/>
    </source>
</evidence>
<dbReference type="RefSeq" id="WP_149920421.1">
    <property type="nucleotide sequence ID" value="NZ_JAQPZC010000078.1"/>
</dbReference>
<reference evidence="9 10" key="1">
    <citation type="journal article" date="2019" name="Nat. Med.">
        <title>A library of human gut bacterial isolates paired with longitudinal multiomics data enables mechanistic microbiome research.</title>
        <authorList>
            <person name="Poyet M."/>
            <person name="Groussin M."/>
            <person name="Gibbons S.M."/>
            <person name="Avila-Pacheco J."/>
            <person name="Jiang X."/>
            <person name="Kearney S.M."/>
            <person name="Perrotta A.R."/>
            <person name="Berdy B."/>
            <person name="Zhao S."/>
            <person name="Lieberman T.D."/>
            <person name="Swanson P.K."/>
            <person name="Smith M."/>
            <person name="Roesemann S."/>
            <person name="Alexander J.E."/>
            <person name="Rich S.A."/>
            <person name="Livny J."/>
            <person name="Vlamakis H."/>
            <person name="Clish C."/>
            <person name="Bullock K."/>
            <person name="Deik A."/>
            <person name="Scott J."/>
            <person name="Pierce K.A."/>
            <person name="Xavier R.J."/>
            <person name="Alm E.J."/>
        </authorList>
    </citation>
    <scope>NUCLEOTIDE SEQUENCE [LARGE SCALE GENOMIC DNA]</scope>
    <source>
        <strain evidence="8 9">BIOML-A6</strain>
        <strain evidence="7 10">BIOML-A8</strain>
    </source>
</reference>
<feature type="transmembrane region" description="Helical" evidence="6">
    <location>
        <begin position="158"/>
        <end position="181"/>
    </location>
</feature>
<comment type="caution">
    <text evidence="8">The sequence shown here is derived from an EMBL/GenBank/DDBJ whole genome shotgun (WGS) entry which is preliminary data.</text>
</comment>
<feature type="transmembrane region" description="Helical" evidence="6">
    <location>
        <begin position="312"/>
        <end position="336"/>
    </location>
</feature>
<feature type="transmembrane region" description="Helical" evidence="6">
    <location>
        <begin position="342"/>
        <end position="363"/>
    </location>
</feature>
<feature type="transmembrane region" description="Helical" evidence="6">
    <location>
        <begin position="45"/>
        <end position="64"/>
    </location>
</feature>
<feature type="transmembrane region" description="Helical" evidence="6">
    <location>
        <begin position="434"/>
        <end position="456"/>
    </location>
</feature>
<protein>
    <submittedName>
        <fullName evidence="8">Lipopolysaccharide biosynthesis protein</fullName>
    </submittedName>
</protein>
<sequence length="506" mass="57436">MNHSADNKRIAKNTFLLYLRMLFNMVVSLYTSRIILKILGVDDFGIYNVVGGIIVMFTFLNSAMAASTQRFLSFELGKRENIHKVFSSSVLIHRIIALIVLLSGETIGLWFVNTQLNIPSLRMDAANVVYQCSIFICLLNIISIPYNATIIAHEKMKAFAYISIIETSLKLVAVLLLPIFSSDKLKLYALFLLGISIIIRLLYTQYCYKNFPEIRGKLHQDKALLKEMTHFAGWSMLGNIALIAYTQGLNILLNIFFGPAVNAARGVAVQVQNAINSFCTNFQTALNPQITKSFASNELAYMHQLIVRSSKFSFFLLLILSLPVLIETDIILKWWLGNVPDYTVNFTRIMLLISMIDATSNPLIISAHATGKIRIYQMVVGGILLCILPISYITLKLGATPEAVFVVHLLIVCIAQFARLWVIRPMIKLSLKYYFQQVIIKIGLVFFLSIILPFMLYKLLSITWWSFILICCTCVCCTIFSIYTVGLNKEERMFIQQKVQSFRKKI</sequence>
<proteinExistence type="predicted"/>
<evidence type="ECO:0000256" key="5">
    <source>
        <dbReference type="ARBA" id="ARBA00023136"/>
    </source>
</evidence>
<evidence type="ECO:0000313" key="7">
    <source>
        <dbReference type="EMBL" id="KAA5413390.1"/>
    </source>
</evidence>
<dbReference type="Proteomes" id="UP000482653">
    <property type="component" value="Unassembled WGS sequence"/>
</dbReference>
<keyword evidence="5 6" id="KW-0472">Membrane</keyword>
<evidence type="ECO:0000313" key="10">
    <source>
        <dbReference type="Proteomes" id="UP000482653"/>
    </source>
</evidence>
<evidence type="ECO:0000256" key="4">
    <source>
        <dbReference type="ARBA" id="ARBA00022989"/>
    </source>
</evidence>
<evidence type="ECO:0000313" key="8">
    <source>
        <dbReference type="EMBL" id="KAA5414242.1"/>
    </source>
</evidence>
<keyword evidence="4 6" id="KW-1133">Transmembrane helix</keyword>
<dbReference type="InterPro" id="IPR002797">
    <property type="entry name" value="Polysacc_synth"/>
</dbReference>
<dbReference type="InterPro" id="IPR050833">
    <property type="entry name" value="Poly_Biosynth_Transport"/>
</dbReference>
<evidence type="ECO:0000256" key="2">
    <source>
        <dbReference type="ARBA" id="ARBA00022475"/>
    </source>
</evidence>
<feature type="transmembrane region" description="Helical" evidence="6">
    <location>
        <begin position="462"/>
        <end position="485"/>
    </location>
</feature>
<dbReference type="GO" id="GO:0005886">
    <property type="term" value="C:plasma membrane"/>
    <property type="evidence" value="ECO:0007669"/>
    <property type="project" value="UniProtKB-SubCell"/>
</dbReference>
<feature type="transmembrane region" description="Helical" evidence="6">
    <location>
        <begin position="405"/>
        <end position="422"/>
    </location>
</feature>
<dbReference type="EMBL" id="VVYX01000050">
    <property type="protein sequence ID" value="KAA5413390.1"/>
    <property type="molecule type" value="Genomic_DNA"/>
</dbReference>
<feature type="transmembrane region" description="Helical" evidence="6">
    <location>
        <begin position="85"/>
        <end position="112"/>
    </location>
</feature>
<dbReference type="PANTHER" id="PTHR30250">
    <property type="entry name" value="PST FAMILY PREDICTED COLANIC ACID TRANSPORTER"/>
    <property type="match status" value="1"/>
</dbReference>
<evidence type="ECO:0000256" key="1">
    <source>
        <dbReference type="ARBA" id="ARBA00004651"/>
    </source>
</evidence>
<dbReference type="AlphaFoldDB" id="A0A642PRP4"/>
<gene>
    <name evidence="8" type="ORF">F2Y81_20900</name>
    <name evidence="7" type="ORF">F2Y87_25760</name>
</gene>
<feature type="transmembrane region" description="Helical" evidence="6">
    <location>
        <begin position="128"/>
        <end position="146"/>
    </location>
</feature>
<dbReference type="PANTHER" id="PTHR30250:SF26">
    <property type="entry name" value="PSMA PROTEIN"/>
    <property type="match status" value="1"/>
</dbReference>
<feature type="transmembrane region" description="Helical" evidence="6">
    <location>
        <begin position="375"/>
        <end position="393"/>
    </location>
</feature>
<dbReference type="Pfam" id="PF01943">
    <property type="entry name" value="Polysacc_synt"/>
    <property type="match status" value="1"/>
</dbReference>
<evidence type="ECO:0000313" key="9">
    <source>
        <dbReference type="Proteomes" id="UP000448877"/>
    </source>
</evidence>